<sequence length="37" mass="4178">MTALIKSVKLNMKKALKGNMKTKKNKMNLTHTDNCIS</sequence>
<protein>
    <submittedName>
        <fullName evidence="1">Uncharacterized protein</fullName>
    </submittedName>
</protein>
<evidence type="ECO:0000313" key="2">
    <source>
        <dbReference type="EMBL" id="EOT70601.1"/>
    </source>
</evidence>
<dbReference type="PATRIC" id="fig|1158601.3.peg.162"/>
<accession>R2RGE6</accession>
<dbReference type="Proteomes" id="UP000013783">
    <property type="component" value="Unassembled WGS sequence"/>
</dbReference>
<comment type="caution">
    <text evidence="1">The sequence shown here is derived from an EMBL/GenBank/DDBJ whole genome shotgun (WGS) entry which is preliminary data.</text>
</comment>
<dbReference type="AlphaFoldDB" id="R2RGE6"/>
<dbReference type="EMBL" id="AJAK01000004">
    <property type="protein sequence ID" value="EOH82785.1"/>
    <property type="molecule type" value="Genomic_DNA"/>
</dbReference>
<proteinExistence type="predicted"/>
<name>R2RGE6_9ENTE</name>
<evidence type="ECO:0000313" key="3">
    <source>
        <dbReference type="Proteomes" id="UP000013783"/>
    </source>
</evidence>
<evidence type="ECO:0000313" key="4">
    <source>
        <dbReference type="Proteomes" id="UP000014148"/>
    </source>
</evidence>
<dbReference type="STRING" id="71451.RV07_GL004161"/>
<reference evidence="2 4" key="2">
    <citation type="submission" date="2013-03" db="EMBL/GenBank/DDBJ databases">
        <title>The Genome Sequence of Enterococcus malodoratus ATCC_43197 (PacBio/Illumina hybrid assembly).</title>
        <authorList>
            <consortium name="The Broad Institute Genomics Platform"/>
            <consortium name="The Broad Institute Genome Sequencing Center for Infectious Disease"/>
            <person name="Earl A."/>
            <person name="Russ C."/>
            <person name="Gilmore M."/>
            <person name="Surin D."/>
            <person name="Walker B."/>
            <person name="Young S."/>
            <person name="Zeng Q."/>
            <person name="Gargeya S."/>
            <person name="Fitzgerald M."/>
            <person name="Haas B."/>
            <person name="Abouelleil A."/>
            <person name="Allen A.W."/>
            <person name="Alvarado L."/>
            <person name="Arachchi H.M."/>
            <person name="Berlin A.M."/>
            <person name="Chapman S.B."/>
            <person name="Gainer-Dewar J."/>
            <person name="Goldberg J."/>
            <person name="Griggs A."/>
            <person name="Gujja S."/>
            <person name="Hansen M."/>
            <person name="Howarth C."/>
            <person name="Imamovic A."/>
            <person name="Ireland A."/>
            <person name="Larimer J."/>
            <person name="McCowan C."/>
            <person name="Murphy C."/>
            <person name="Pearson M."/>
            <person name="Poon T.W."/>
            <person name="Priest M."/>
            <person name="Roberts A."/>
            <person name="Saif S."/>
            <person name="Shea T."/>
            <person name="Sisk P."/>
            <person name="Sykes S."/>
            <person name="Wortman J."/>
            <person name="Nusbaum C."/>
            <person name="Birren B."/>
        </authorList>
    </citation>
    <scope>NUCLEOTIDE SEQUENCE [LARGE SCALE GENOMIC DNA]</scope>
    <source>
        <strain evidence="2 4">ATCC 43197</strain>
    </source>
</reference>
<keyword evidence="4" id="KW-1185">Reference proteome</keyword>
<organism evidence="1 3">
    <name type="scientific">Enterococcus malodoratus ATCC 43197</name>
    <dbReference type="NCBI Taxonomy" id="1158601"/>
    <lineage>
        <taxon>Bacteria</taxon>
        <taxon>Bacillati</taxon>
        <taxon>Bacillota</taxon>
        <taxon>Bacilli</taxon>
        <taxon>Lactobacillales</taxon>
        <taxon>Enterococcaceae</taxon>
        <taxon>Enterococcus</taxon>
    </lineage>
</organism>
<gene>
    <name evidence="2" type="ORF">I585_00112</name>
    <name evidence="1" type="ORF">UAI_00180</name>
</gene>
<dbReference type="Proteomes" id="UP000014148">
    <property type="component" value="Unassembled WGS sequence"/>
</dbReference>
<dbReference type="EMBL" id="ASWA01000001">
    <property type="protein sequence ID" value="EOT70601.1"/>
    <property type="molecule type" value="Genomic_DNA"/>
</dbReference>
<reference evidence="1 3" key="1">
    <citation type="submission" date="2013-02" db="EMBL/GenBank/DDBJ databases">
        <title>The Genome Sequence of Enterococcus malodoratus ATCC_43197.</title>
        <authorList>
            <consortium name="The Broad Institute Genome Sequencing Platform"/>
            <consortium name="The Broad Institute Genome Sequencing Center for Infectious Disease"/>
            <person name="Earl A.M."/>
            <person name="Gilmore M.S."/>
            <person name="Lebreton F."/>
            <person name="Walker B."/>
            <person name="Young S.K."/>
            <person name="Zeng Q."/>
            <person name="Gargeya S."/>
            <person name="Fitzgerald M."/>
            <person name="Haas B."/>
            <person name="Abouelleil A."/>
            <person name="Alvarado L."/>
            <person name="Arachchi H.M."/>
            <person name="Berlin A.M."/>
            <person name="Chapman S.B."/>
            <person name="Dewar J."/>
            <person name="Goldberg J."/>
            <person name="Griggs A."/>
            <person name="Gujja S."/>
            <person name="Hansen M."/>
            <person name="Howarth C."/>
            <person name="Imamovic A."/>
            <person name="Larimer J."/>
            <person name="McCowan C."/>
            <person name="Murphy C."/>
            <person name="Neiman D."/>
            <person name="Pearson M."/>
            <person name="Priest M."/>
            <person name="Roberts A."/>
            <person name="Saif S."/>
            <person name="Shea T."/>
            <person name="Sisk P."/>
            <person name="Sykes S."/>
            <person name="Wortman J."/>
            <person name="Nusbaum C."/>
            <person name="Birren B."/>
        </authorList>
    </citation>
    <scope>NUCLEOTIDE SEQUENCE [LARGE SCALE GENOMIC DNA]</scope>
    <source>
        <strain evidence="1 3">ATCC 43197</strain>
    </source>
</reference>
<evidence type="ECO:0000313" key="1">
    <source>
        <dbReference type="EMBL" id="EOH82785.1"/>
    </source>
</evidence>